<evidence type="ECO:0000256" key="5">
    <source>
        <dbReference type="ARBA" id="ARBA00022692"/>
    </source>
</evidence>
<feature type="transmembrane region" description="Helical" evidence="8">
    <location>
        <begin position="216"/>
        <end position="241"/>
    </location>
</feature>
<dbReference type="AlphaFoldDB" id="A0A3M7TSJ3"/>
<evidence type="ECO:0000313" key="10">
    <source>
        <dbReference type="EMBL" id="RNA68566.1"/>
    </source>
</evidence>
<feature type="transmembrane region" description="Helical" evidence="8">
    <location>
        <begin position="48"/>
        <end position="68"/>
    </location>
</feature>
<dbReference type="OrthoDB" id="63984at2"/>
<comment type="similarity">
    <text evidence="2">Belongs to the major facilitator superfamily.</text>
</comment>
<reference evidence="10 11" key="1">
    <citation type="submission" date="2018-10" db="EMBL/GenBank/DDBJ databases">
        <title>Bacillus Keqinensis sp. nov., a moderately halophilic bacterium isolated from a saline-alkaline lake.</title>
        <authorList>
            <person name="Wang H."/>
        </authorList>
    </citation>
    <scope>NUCLEOTIDE SEQUENCE [LARGE SCALE GENOMIC DNA]</scope>
    <source>
        <strain evidence="10 11">KQ-3</strain>
    </source>
</reference>
<dbReference type="InterPro" id="IPR020846">
    <property type="entry name" value="MFS_dom"/>
</dbReference>
<feature type="transmembrane region" description="Helical" evidence="8">
    <location>
        <begin position="310"/>
        <end position="329"/>
    </location>
</feature>
<dbReference type="PANTHER" id="PTHR43271">
    <property type="entry name" value="BLL2771 PROTEIN"/>
    <property type="match status" value="1"/>
</dbReference>
<feature type="transmembrane region" description="Helical" evidence="8">
    <location>
        <begin position="341"/>
        <end position="364"/>
    </location>
</feature>
<keyword evidence="5 8" id="KW-0812">Transmembrane</keyword>
<feature type="transmembrane region" description="Helical" evidence="8">
    <location>
        <begin position="103"/>
        <end position="126"/>
    </location>
</feature>
<name>A0A3M7TSJ3_9BACI</name>
<gene>
    <name evidence="10" type="ORF">EBO34_00920</name>
</gene>
<keyword evidence="3" id="KW-0813">Transport</keyword>
<comment type="caution">
    <text evidence="10">The sequence shown here is derived from an EMBL/GenBank/DDBJ whole genome shotgun (WGS) entry which is preliminary data.</text>
</comment>
<dbReference type="GO" id="GO:0022857">
    <property type="term" value="F:transmembrane transporter activity"/>
    <property type="evidence" value="ECO:0007669"/>
    <property type="project" value="InterPro"/>
</dbReference>
<evidence type="ECO:0000313" key="11">
    <source>
        <dbReference type="Proteomes" id="UP000278746"/>
    </source>
</evidence>
<proteinExistence type="inferred from homology"/>
<dbReference type="CDD" id="cd17324">
    <property type="entry name" value="MFS_NepI_like"/>
    <property type="match status" value="1"/>
</dbReference>
<evidence type="ECO:0000256" key="6">
    <source>
        <dbReference type="ARBA" id="ARBA00022989"/>
    </source>
</evidence>
<feature type="transmembrane region" description="Helical" evidence="8">
    <location>
        <begin position="370"/>
        <end position="388"/>
    </location>
</feature>
<evidence type="ECO:0000256" key="1">
    <source>
        <dbReference type="ARBA" id="ARBA00004651"/>
    </source>
</evidence>
<evidence type="ECO:0000256" key="3">
    <source>
        <dbReference type="ARBA" id="ARBA00022448"/>
    </source>
</evidence>
<dbReference type="InterPro" id="IPR036259">
    <property type="entry name" value="MFS_trans_sf"/>
</dbReference>
<dbReference type="PANTHER" id="PTHR43271:SF1">
    <property type="entry name" value="INNER MEMBRANE TRANSPORT PROTEIN YNFM"/>
    <property type="match status" value="1"/>
</dbReference>
<feature type="transmembrane region" description="Helical" evidence="8">
    <location>
        <begin position="16"/>
        <end position="36"/>
    </location>
</feature>
<keyword evidence="11" id="KW-1185">Reference proteome</keyword>
<dbReference type="InterPro" id="IPR011701">
    <property type="entry name" value="MFS"/>
</dbReference>
<evidence type="ECO:0000259" key="9">
    <source>
        <dbReference type="PROSITE" id="PS50850"/>
    </source>
</evidence>
<organism evidence="10 11">
    <name type="scientific">Alteribacter keqinensis</name>
    <dbReference type="NCBI Taxonomy" id="2483800"/>
    <lineage>
        <taxon>Bacteria</taxon>
        <taxon>Bacillati</taxon>
        <taxon>Bacillota</taxon>
        <taxon>Bacilli</taxon>
        <taxon>Bacillales</taxon>
        <taxon>Bacillaceae</taxon>
        <taxon>Alteribacter</taxon>
    </lineage>
</organism>
<feature type="transmembrane region" description="Helical" evidence="8">
    <location>
        <begin position="253"/>
        <end position="271"/>
    </location>
</feature>
<dbReference type="Proteomes" id="UP000278746">
    <property type="component" value="Unassembled WGS sequence"/>
</dbReference>
<feature type="transmembrane region" description="Helical" evidence="8">
    <location>
        <begin position="80"/>
        <end position="97"/>
    </location>
</feature>
<feature type="transmembrane region" description="Helical" evidence="8">
    <location>
        <begin position="168"/>
        <end position="188"/>
    </location>
</feature>
<keyword evidence="6 8" id="KW-1133">Transmembrane helix</keyword>
<dbReference type="Pfam" id="PF07690">
    <property type="entry name" value="MFS_1"/>
    <property type="match status" value="1"/>
</dbReference>
<evidence type="ECO:0000256" key="2">
    <source>
        <dbReference type="ARBA" id="ARBA00008335"/>
    </source>
</evidence>
<dbReference type="EMBL" id="RHIB01000001">
    <property type="protein sequence ID" value="RNA68566.1"/>
    <property type="molecule type" value="Genomic_DNA"/>
</dbReference>
<comment type="subcellular location">
    <subcellularLocation>
        <location evidence="1">Cell membrane</location>
        <topology evidence="1">Multi-pass membrane protein</topology>
    </subcellularLocation>
</comment>
<dbReference type="SUPFAM" id="SSF103473">
    <property type="entry name" value="MFS general substrate transporter"/>
    <property type="match status" value="1"/>
</dbReference>
<evidence type="ECO:0000256" key="4">
    <source>
        <dbReference type="ARBA" id="ARBA00022475"/>
    </source>
</evidence>
<keyword evidence="7 8" id="KW-0472">Membrane</keyword>
<feature type="transmembrane region" description="Helical" evidence="8">
    <location>
        <begin position="283"/>
        <end position="304"/>
    </location>
</feature>
<dbReference type="Gene3D" id="1.20.1250.20">
    <property type="entry name" value="MFS general substrate transporter like domains"/>
    <property type="match status" value="1"/>
</dbReference>
<feature type="transmembrane region" description="Helical" evidence="8">
    <location>
        <begin position="138"/>
        <end position="156"/>
    </location>
</feature>
<dbReference type="RefSeq" id="WP_122896091.1">
    <property type="nucleotide sequence ID" value="NZ_RHIB01000001.1"/>
</dbReference>
<protein>
    <submittedName>
        <fullName evidence="10">MFS transporter</fullName>
    </submittedName>
</protein>
<keyword evidence="4" id="KW-1003">Cell membrane</keyword>
<evidence type="ECO:0000256" key="8">
    <source>
        <dbReference type="SAM" id="Phobius"/>
    </source>
</evidence>
<accession>A0A3M7TSJ3</accession>
<evidence type="ECO:0000256" key="7">
    <source>
        <dbReference type="ARBA" id="ARBA00023136"/>
    </source>
</evidence>
<feature type="domain" description="Major facilitator superfamily (MFS) profile" evidence="9">
    <location>
        <begin position="10"/>
        <end position="393"/>
    </location>
</feature>
<dbReference type="PROSITE" id="PS50850">
    <property type="entry name" value="MFS"/>
    <property type="match status" value="1"/>
</dbReference>
<dbReference type="GO" id="GO:0005886">
    <property type="term" value="C:plasma membrane"/>
    <property type="evidence" value="ECO:0007669"/>
    <property type="project" value="UniProtKB-SubCell"/>
</dbReference>
<sequence>MSYIRQGTPKFRKTSFAFFAAGFNTFAILYCVQPLMSALTDEFGVSPAAASLSLSLTTMALAISMLVFGSLSEVWGRKAIMVISMLAASVFCIMTSFSPNFHFLLVLRTMVGVSLAGLPSIAMAYLGEEIEAKSLGAAMGLYICGNVLGAVFSRVFSGILSDHFGWDMAIAGIGIISLIATLIFWYSLPPSQNFKSQPLNIGELSRSLVIHLKDPGLLSLFAIGFLLLGSNVALFNYIAFVLLGSPYSLSQTFVGWIFLVMILGMYSSVLTGSLIDHHGKQRILVICIVISLAGVCLTLASPVFLKIAGLGLFILGFFGGHAITSSWVGQRAQFNKAQASSLYLFFYYTGSSVVGTVGGVFWYLYRWEGVIAMIACFLILVLILVGILSKVESESQRGTTEDRSIGNG</sequence>